<dbReference type="Proteomes" id="UP001602322">
    <property type="component" value="Unassembled WGS sequence"/>
</dbReference>
<dbReference type="EMBL" id="JBIBEG010000011">
    <property type="protein sequence ID" value="MFF5900144.1"/>
    <property type="molecule type" value="Genomic_DNA"/>
</dbReference>
<dbReference type="RefSeq" id="WP_387907882.1">
    <property type="nucleotide sequence ID" value="NZ_JBIBEG010000011.1"/>
</dbReference>
<protein>
    <recommendedName>
        <fullName evidence="4">Transcriptional regulator</fullName>
    </recommendedName>
</protein>
<evidence type="ECO:0000313" key="3">
    <source>
        <dbReference type="Proteomes" id="UP001602322"/>
    </source>
</evidence>
<gene>
    <name evidence="2" type="ORF">ACFY8O_30030</name>
</gene>
<comment type="caution">
    <text evidence="2">The sequence shown here is derived from an EMBL/GenBank/DDBJ whole genome shotgun (WGS) entry which is preliminary data.</text>
</comment>
<reference evidence="2 3" key="1">
    <citation type="submission" date="2024-10" db="EMBL/GenBank/DDBJ databases">
        <title>The Natural Products Discovery Center: Release of the First 8490 Sequenced Strains for Exploring Actinobacteria Biosynthetic Diversity.</title>
        <authorList>
            <person name="Kalkreuter E."/>
            <person name="Kautsar S.A."/>
            <person name="Yang D."/>
            <person name="Bader C.D."/>
            <person name="Teijaro C.N."/>
            <person name="Fluegel L."/>
            <person name="Davis C.M."/>
            <person name="Simpson J.R."/>
            <person name="Lauterbach L."/>
            <person name="Steele A.D."/>
            <person name="Gui C."/>
            <person name="Meng S."/>
            <person name="Li G."/>
            <person name="Viehrig K."/>
            <person name="Ye F."/>
            <person name="Su P."/>
            <person name="Kiefer A.F."/>
            <person name="Nichols A."/>
            <person name="Cepeda A.J."/>
            <person name="Yan W."/>
            <person name="Fan B."/>
            <person name="Jiang Y."/>
            <person name="Adhikari A."/>
            <person name="Zheng C.-J."/>
            <person name="Schuster L."/>
            <person name="Cowan T.M."/>
            <person name="Smanski M.J."/>
            <person name="Chevrette M.G."/>
            <person name="De Carvalho L.P.S."/>
            <person name="Shen B."/>
        </authorList>
    </citation>
    <scope>NUCLEOTIDE SEQUENCE [LARGE SCALE GENOMIC DNA]</scope>
    <source>
        <strain evidence="2 3">NPDC012540</strain>
    </source>
</reference>
<dbReference type="SUPFAM" id="SSF48452">
    <property type="entry name" value="TPR-like"/>
    <property type="match status" value="1"/>
</dbReference>
<sequence length="435" mass="47311">MKQTPTINSRLRMLLAQTSCSGSELARAVNDLGAEVGLDLNYQRASVSQWANGTVPRDPVPALVAEAFSRRLGRALTPADVGFPPRRRPEAGEYPRPPAQGSVYRLADLDELLEEGLHQAAWLPRRKSARIGSEHVKCIALMTEEFSRADHRGESSSSLKALTSFYRSAVCVWLSAPASAALRAALIAEAANLAYIAGYLQVDQRRHGAAQQWYRQAAQLAQACGESRTLVVTLRAMSVQALDLGHVDYAVRLAERAVGQSKGCDPATSAFLLGQLSQALATVGRRQEALAALRDAESQVRSAPAAPTAIGFYHPAGFVHQRARTRLQLGDTKGAIADLQLSSKLRSEAERRTRGLVLAELGELLMEQGVFDAACESWGKFVQVRAGTQSQRLAHAGESMVRALLPYRNRRWAARVLELHREAKLRAAASPAQPR</sequence>
<dbReference type="InterPro" id="IPR011990">
    <property type="entry name" value="TPR-like_helical_dom_sf"/>
</dbReference>
<accession>A0ABW6XEG9</accession>
<name>A0ABW6XEG9_9ACTN</name>
<feature type="region of interest" description="Disordered" evidence="1">
    <location>
        <begin position="79"/>
        <end position="98"/>
    </location>
</feature>
<organism evidence="2 3">
    <name type="scientific">Streptomyces argenteolus</name>
    <dbReference type="NCBI Taxonomy" id="67274"/>
    <lineage>
        <taxon>Bacteria</taxon>
        <taxon>Bacillati</taxon>
        <taxon>Actinomycetota</taxon>
        <taxon>Actinomycetes</taxon>
        <taxon>Kitasatosporales</taxon>
        <taxon>Streptomycetaceae</taxon>
        <taxon>Streptomyces</taxon>
    </lineage>
</organism>
<evidence type="ECO:0000256" key="1">
    <source>
        <dbReference type="SAM" id="MobiDB-lite"/>
    </source>
</evidence>
<dbReference type="Gene3D" id="1.25.40.10">
    <property type="entry name" value="Tetratricopeptide repeat domain"/>
    <property type="match status" value="1"/>
</dbReference>
<evidence type="ECO:0000313" key="2">
    <source>
        <dbReference type="EMBL" id="MFF5900144.1"/>
    </source>
</evidence>
<evidence type="ECO:0008006" key="4">
    <source>
        <dbReference type="Google" id="ProtNLM"/>
    </source>
</evidence>
<proteinExistence type="predicted"/>
<keyword evidence="3" id="KW-1185">Reference proteome</keyword>